<dbReference type="AlphaFoldDB" id="A0A318XGQ8"/>
<reference evidence="1 2" key="1">
    <citation type="submission" date="2018-06" db="EMBL/GenBank/DDBJ databases">
        <title>Genomic Encyclopedia of Type Strains, Phase I: the one thousand microbial genomes (KMG-I) project.</title>
        <authorList>
            <person name="Kyrpides N."/>
        </authorList>
    </citation>
    <scope>NUCLEOTIDE SEQUENCE [LARGE SCALE GENOMIC DNA]</scope>
    <source>
        <strain evidence="1 2">DSM 19573</strain>
    </source>
</reference>
<dbReference type="Proteomes" id="UP000248132">
    <property type="component" value="Unassembled WGS sequence"/>
</dbReference>
<accession>A0A318XGQ8</accession>
<protein>
    <submittedName>
        <fullName evidence="1">Uncharacterized protein</fullName>
    </submittedName>
</protein>
<dbReference type="RefSeq" id="WP_110463236.1">
    <property type="nucleotide sequence ID" value="NZ_QKMR01000024.1"/>
</dbReference>
<organism evidence="1 2">
    <name type="scientific">Ruminiclostridium sufflavum DSM 19573</name>
    <dbReference type="NCBI Taxonomy" id="1121337"/>
    <lineage>
        <taxon>Bacteria</taxon>
        <taxon>Bacillati</taxon>
        <taxon>Bacillota</taxon>
        <taxon>Clostridia</taxon>
        <taxon>Eubacteriales</taxon>
        <taxon>Oscillospiraceae</taxon>
        <taxon>Ruminiclostridium</taxon>
    </lineage>
</organism>
<evidence type="ECO:0000313" key="2">
    <source>
        <dbReference type="Proteomes" id="UP000248132"/>
    </source>
</evidence>
<sequence>MKQVKCCNNCERGVSLHLTKDILCKYHGVVTPDYICFKYKNSCESASSQQLNFKCLHCEYFMVQLDSPNEHLGKCKLFSAREFDGNTRNACSKFSKKMLIEVS</sequence>
<comment type="caution">
    <text evidence="1">The sequence shown here is derived from an EMBL/GenBank/DDBJ whole genome shotgun (WGS) entry which is preliminary data.</text>
</comment>
<evidence type="ECO:0000313" key="1">
    <source>
        <dbReference type="EMBL" id="PYG85710.1"/>
    </source>
</evidence>
<keyword evidence="2" id="KW-1185">Reference proteome</keyword>
<dbReference type="OrthoDB" id="1739528at2"/>
<name>A0A318XGQ8_9FIRM</name>
<dbReference type="EMBL" id="QKMR01000024">
    <property type="protein sequence ID" value="PYG85710.1"/>
    <property type="molecule type" value="Genomic_DNA"/>
</dbReference>
<proteinExistence type="predicted"/>
<gene>
    <name evidence="1" type="ORF">LY28_03270</name>
</gene>